<protein>
    <submittedName>
        <fullName evidence="1">Metal dependent phophohydrolase</fullName>
    </submittedName>
</protein>
<dbReference type="Proteomes" id="UP000002030">
    <property type="component" value="Chromosome"/>
</dbReference>
<gene>
    <name evidence="1" type="ordered locus">Taci_1569</name>
</gene>
<dbReference type="RefSeq" id="WP_012870299.1">
    <property type="nucleotide sequence ID" value="NC_013522.1"/>
</dbReference>
<dbReference type="PATRIC" id="fig|525903.6.peg.1565"/>
<dbReference type="PANTHER" id="PTHR38659">
    <property type="entry name" value="METAL-DEPENDENT PHOSPHOHYDROLASE"/>
    <property type="match status" value="1"/>
</dbReference>
<dbReference type="EnsemblBacteria" id="ACZ19790">
    <property type="protein sequence ID" value="ACZ19790"/>
    <property type="gene ID" value="Taci_1569"/>
</dbReference>
<dbReference type="Gene3D" id="1.10.3210.10">
    <property type="entry name" value="Hypothetical protein af1432"/>
    <property type="match status" value="1"/>
</dbReference>
<dbReference type="AlphaFoldDB" id="D1B6Z9"/>
<dbReference type="STRING" id="525903.Taci_1569"/>
<reference evidence="1 2" key="1">
    <citation type="journal article" date="2009" name="Stand. Genomic Sci.">
        <title>Complete genome sequence of Thermanaerovibrio acidaminovorans type strain (Su883).</title>
        <authorList>
            <person name="Chovatia M."/>
            <person name="Sikorski J."/>
            <person name="Schroder M."/>
            <person name="Lapidus A."/>
            <person name="Nolan M."/>
            <person name="Tice H."/>
            <person name="Glavina Del Rio T."/>
            <person name="Copeland A."/>
            <person name="Cheng J.F."/>
            <person name="Lucas S."/>
            <person name="Chen F."/>
            <person name="Bruce D."/>
            <person name="Goodwin L."/>
            <person name="Pitluck S."/>
            <person name="Ivanova N."/>
            <person name="Mavromatis K."/>
            <person name="Ovchinnikova G."/>
            <person name="Pati A."/>
            <person name="Chen A."/>
            <person name="Palaniappan K."/>
            <person name="Land M."/>
            <person name="Hauser L."/>
            <person name="Chang Y.J."/>
            <person name="Jeffries C.D."/>
            <person name="Chain P."/>
            <person name="Saunders E."/>
            <person name="Detter J.C."/>
            <person name="Brettin T."/>
            <person name="Rohde M."/>
            <person name="Goker M."/>
            <person name="Spring S."/>
            <person name="Bristow J."/>
            <person name="Markowitz V."/>
            <person name="Hugenholtz P."/>
            <person name="Kyrpides N.C."/>
            <person name="Klenk H.P."/>
            <person name="Eisen J.A."/>
        </authorList>
    </citation>
    <scope>NUCLEOTIDE SEQUENCE [LARGE SCALE GENOMIC DNA]</scope>
    <source>
        <strain evidence="2">ATCC 49978 / DSM 6589 / Su883</strain>
    </source>
</reference>
<dbReference type="KEGG" id="tai:Taci_1569"/>
<organism evidence="1 2">
    <name type="scientific">Thermanaerovibrio acidaminovorans (strain ATCC 49978 / DSM 6589 / Su883)</name>
    <name type="common">Selenomonas acidaminovorans</name>
    <dbReference type="NCBI Taxonomy" id="525903"/>
    <lineage>
        <taxon>Bacteria</taxon>
        <taxon>Thermotogati</taxon>
        <taxon>Synergistota</taxon>
        <taxon>Synergistia</taxon>
        <taxon>Synergistales</taxon>
        <taxon>Synergistaceae</taxon>
        <taxon>Thermanaerovibrio</taxon>
    </lineage>
</organism>
<accession>D1B6Z9</accession>
<keyword evidence="2" id="KW-1185">Reference proteome</keyword>
<evidence type="ECO:0000313" key="1">
    <source>
        <dbReference type="EMBL" id="ACZ19790.1"/>
    </source>
</evidence>
<name>D1B6Z9_THEAS</name>
<dbReference type="SUPFAM" id="SSF109604">
    <property type="entry name" value="HD-domain/PDEase-like"/>
    <property type="match status" value="1"/>
</dbReference>
<dbReference type="eggNOG" id="COG2316">
    <property type="taxonomic scope" value="Bacteria"/>
</dbReference>
<proteinExistence type="predicted"/>
<evidence type="ECO:0000313" key="2">
    <source>
        <dbReference type="Proteomes" id="UP000002030"/>
    </source>
</evidence>
<dbReference type="PANTHER" id="PTHR38659:SF2">
    <property type="entry name" value="HDIG DOMAIN PROTEIN"/>
    <property type="match status" value="1"/>
</dbReference>
<sequence>MTREEALGLLSEHNREQSHIKHALAVEAAMRHFAPLYGGDPDRWGVVGLLHDLDWEECPEDHGRACVAWLEAAGADQEMVRAVQAHAFELTGVEPLTSMERVLYAVDELTGFVIAAALVRPSRSLADLEVSSLKKKWKDKAFARGVDRSVIQRGADMLGMRLEDLMQQVLNALRPVEGELGLGA</sequence>
<dbReference type="HOGENOM" id="CLU_090635_1_1_0"/>
<dbReference type="EMBL" id="CP001818">
    <property type="protein sequence ID" value="ACZ19790.1"/>
    <property type="molecule type" value="Genomic_DNA"/>
</dbReference>
<dbReference type="OrthoDB" id="9801160at2"/>